<dbReference type="Pfam" id="PF00733">
    <property type="entry name" value="Asn_synthase"/>
    <property type="match status" value="1"/>
</dbReference>
<dbReference type="Gene3D" id="3.40.50.620">
    <property type="entry name" value="HUPs"/>
    <property type="match status" value="1"/>
</dbReference>
<evidence type="ECO:0000256" key="8">
    <source>
        <dbReference type="ARBA" id="ARBA00048741"/>
    </source>
</evidence>
<dbReference type="InterPro" id="IPR014729">
    <property type="entry name" value="Rossmann-like_a/b/a_fold"/>
</dbReference>
<keyword evidence="4" id="KW-0547">Nucleotide-binding</keyword>
<accession>A0ABT7V939</accession>
<dbReference type="PANTHER" id="PTHR43284">
    <property type="entry name" value="ASPARAGINE SYNTHETASE (GLUTAMINE-HYDROLYZING)"/>
    <property type="match status" value="1"/>
</dbReference>
<dbReference type="PANTHER" id="PTHR43284:SF1">
    <property type="entry name" value="ASPARAGINE SYNTHETASE"/>
    <property type="match status" value="1"/>
</dbReference>
<dbReference type="RefSeq" id="WP_204672879.1">
    <property type="nucleotide sequence ID" value="NZ_JACJKQ010000008.1"/>
</dbReference>
<keyword evidence="10" id="KW-0436">Ligase</keyword>
<dbReference type="EMBL" id="JAUDDZ010000006">
    <property type="protein sequence ID" value="MDM8275010.1"/>
    <property type="molecule type" value="Genomic_DNA"/>
</dbReference>
<evidence type="ECO:0000256" key="5">
    <source>
        <dbReference type="ARBA" id="ARBA00022840"/>
    </source>
</evidence>
<evidence type="ECO:0000256" key="4">
    <source>
        <dbReference type="ARBA" id="ARBA00022741"/>
    </source>
</evidence>
<dbReference type="PIRSF" id="PIRSF001589">
    <property type="entry name" value="Asn_synthetase_glu-h"/>
    <property type="match status" value="1"/>
</dbReference>
<dbReference type="InterPro" id="IPR017932">
    <property type="entry name" value="GATase_2_dom"/>
</dbReference>
<dbReference type="InterPro" id="IPR006426">
    <property type="entry name" value="Asn_synth_AEB"/>
</dbReference>
<keyword evidence="5" id="KW-0067">ATP-binding</keyword>
<dbReference type="SUPFAM" id="SSF56235">
    <property type="entry name" value="N-terminal nucleophile aminohydrolases (Ntn hydrolases)"/>
    <property type="match status" value="1"/>
</dbReference>
<dbReference type="NCBIfam" id="TIGR01536">
    <property type="entry name" value="asn_synth_AEB"/>
    <property type="match status" value="1"/>
</dbReference>
<comment type="catalytic activity">
    <reaction evidence="8">
        <text>L-aspartate + L-glutamine + ATP + H2O = L-asparagine + L-glutamate + AMP + diphosphate + H(+)</text>
        <dbReference type="Rhea" id="RHEA:12228"/>
        <dbReference type="ChEBI" id="CHEBI:15377"/>
        <dbReference type="ChEBI" id="CHEBI:15378"/>
        <dbReference type="ChEBI" id="CHEBI:29985"/>
        <dbReference type="ChEBI" id="CHEBI:29991"/>
        <dbReference type="ChEBI" id="CHEBI:30616"/>
        <dbReference type="ChEBI" id="CHEBI:33019"/>
        <dbReference type="ChEBI" id="CHEBI:58048"/>
        <dbReference type="ChEBI" id="CHEBI:58359"/>
        <dbReference type="ChEBI" id="CHEBI:456215"/>
        <dbReference type="EC" id="6.3.5.4"/>
    </reaction>
</comment>
<dbReference type="Proteomes" id="UP001529421">
    <property type="component" value="Unassembled WGS sequence"/>
</dbReference>
<keyword evidence="11" id="KW-1185">Reference proteome</keyword>
<evidence type="ECO:0000256" key="7">
    <source>
        <dbReference type="ARBA" id="ARBA00022962"/>
    </source>
</evidence>
<reference evidence="11" key="1">
    <citation type="submission" date="2023-06" db="EMBL/GenBank/DDBJ databases">
        <title>Identification and characterization of horizontal gene transfer across gut microbiota members of farm animals based on homology search.</title>
        <authorList>
            <person name="Zeman M."/>
            <person name="Kubasova T."/>
            <person name="Jahodarova E."/>
            <person name="Nykrynova M."/>
            <person name="Rychlik I."/>
        </authorList>
    </citation>
    <scope>NUCLEOTIDE SEQUENCE [LARGE SCALE GENOMIC DNA]</scope>
    <source>
        <strain evidence="11">154_Feed</strain>
    </source>
</reference>
<dbReference type="GO" id="GO:0004066">
    <property type="term" value="F:asparagine synthase (glutamine-hydrolyzing) activity"/>
    <property type="evidence" value="ECO:0007669"/>
    <property type="project" value="UniProtKB-EC"/>
</dbReference>
<keyword evidence="7" id="KW-0315">Glutamine amidotransferase</keyword>
<comment type="pathway">
    <text evidence="1">Amino-acid biosynthesis; L-asparagine biosynthesis; L-asparagine from L-aspartate (L-Gln route): step 1/1.</text>
</comment>
<keyword evidence="6" id="KW-0028">Amino-acid biosynthesis</keyword>
<evidence type="ECO:0000313" key="11">
    <source>
        <dbReference type="Proteomes" id="UP001529421"/>
    </source>
</evidence>
<dbReference type="SUPFAM" id="SSF52402">
    <property type="entry name" value="Adenine nucleotide alpha hydrolases-like"/>
    <property type="match status" value="1"/>
</dbReference>
<dbReference type="EC" id="6.3.5.4" evidence="3"/>
<evidence type="ECO:0000256" key="6">
    <source>
        <dbReference type="ARBA" id="ARBA00022888"/>
    </source>
</evidence>
<sequence>MCGFVGFTGSIDNRQGVLTAMMDRIVHRGPDMGGTHLTDDVALGFRRLSILDLSEAGAQPMGNEDGSVFVTFNGEIYNFQELRRELEAAGHTFHCNADTEVLVHGYEEWGEQLVDRLRGMYGFVVYDGRAHKLFGARDIFGIKPFYYYRTPGEGDLLFGSEIKSFLEHPGFVKAVNKKALRPYLTLQFPATDETFFAGVYKLPAAHCFTYDISSGSLEVRRYWDADFSDDNSKSFEEYVDECDAVVHESVAAHRIADVKVGSFLSGGVDSSYIAACLMPDNTFSVGFDYKDFNETNYAAELSDKLGIKNFRKMISADEFFDALPEIQYHMDEPQSNLSSVPLWFLAKLAREQVTVVLSGEGADELFAGYAWYQDVPAIARYKRLVPRGIRRALGRFVADKHYFKGRNFLLKGAEMPEEWFVGQAFVYRADEADDVLKPEYATGPDAFDVARPIYDRVQDFCPLSKQQYLDMNMWLPGDILLKADKMCMAHSLELRVPFLDKKVMEFAEHVPARYRVNENGNKQVLRHAANRCLPDEWATRPKKGFPVPFKFWLREQKYYDYVKEYFTAPWAEEFFDTSKLMRMLDDHFEGRALNQRKIYTALTFLIWYKRYFIDE</sequence>
<dbReference type="CDD" id="cd01991">
    <property type="entry name" value="Asn_synthase_B_C"/>
    <property type="match status" value="1"/>
</dbReference>
<feature type="domain" description="Glutamine amidotransferase type-2" evidence="9">
    <location>
        <begin position="2"/>
        <end position="191"/>
    </location>
</feature>
<name>A0ABT7V939_9ACTN</name>
<evidence type="ECO:0000256" key="3">
    <source>
        <dbReference type="ARBA" id="ARBA00012737"/>
    </source>
</evidence>
<dbReference type="InterPro" id="IPR001962">
    <property type="entry name" value="Asn_synthase"/>
</dbReference>
<evidence type="ECO:0000259" key="9">
    <source>
        <dbReference type="PROSITE" id="PS51278"/>
    </source>
</evidence>
<dbReference type="PROSITE" id="PS51278">
    <property type="entry name" value="GATASE_TYPE_2"/>
    <property type="match status" value="1"/>
</dbReference>
<proteinExistence type="inferred from homology"/>
<keyword evidence="6" id="KW-0061">Asparagine biosynthesis</keyword>
<dbReference type="InterPro" id="IPR033738">
    <property type="entry name" value="AsnB_N"/>
</dbReference>
<dbReference type="InterPro" id="IPR029055">
    <property type="entry name" value="Ntn_hydrolases_N"/>
</dbReference>
<comment type="similarity">
    <text evidence="2">Belongs to the asparagine synthetase family.</text>
</comment>
<evidence type="ECO:0000256" key="2">
    <source>
        <dbReference type="ARBA" id="ARBA00005752"/>
    </source>
</evidence>
<dbReference type="InterPro" id="IPR051786">
    <property type="entry name" value="ASN_synthetase/amidase"/>
</dbReference>
<comment type="caution">
    <text evidence="10">The sequence shown here is derived from an EMBL/GenBank/DDBJ whole genome shotgun (WGS) entry which is preliminary data.</text>
</comment>
<evidence type="ECO:0000256" key="1">
    <source>
        <dbReference type="ARBA" id="ARBA00005187"/>
    </source>
</evidence>
<organism evidence="10 11">
    <name type="scientific">Enorma phocaeensis</name>
    <dbReference type="NCBI Taxonomy" id="1871019"/>
    <lineage>
        <taxon>Bacteria</taxon>
        <taxon>Bacillati</taxon>
        <taxon>Actinomycetota</taxon>
        <taxon>Coriobacteriia</taxon>
        <taxon>Coriobacteriales</taxon>
        <taxon>Coriobacteriaceae</taxon>
        <taxon>Enorma</taxon>
    </lineage>
</organism>
<dbReference type="Gene3D" id="3.60.20.10">
    <property type="entry name" value="Glutamine Phosphoribosylpyrophosphate, subunit 1, domain 1"/>
    <property type="match status" value="1"/>
</dbReference>
<evidence type="ECO:0000313" key="10">
    <source>
        <dbReference type="EMBL" id="MDM8275010.1"/>
    </source>
</evidence>
<dbReference type="CDD" id="cd00712">
    <property type="entry name" value="AsnB"/>
    <property type="match status" value="1"/>
</dbReference>
<protein>
    <recommendedName>
        <fullName evidence="3">asparagine synthase (glutamine-hydrolyzing)</fullName>
        <ecNumber evidence="3">6.3.5.4</ecNumber>
    </recommendedName>
</protein>
<dbReference type="Pfam" id="PF13537">
    <property type="entry name" value="GATase_7"/>
    <property type="match status" value="1"/>
</dbReference>
<gene>
    <name evidence="10" type="primary">asnB</name>
    <name evidence="10" type="ORF">QUW28_05775</name>
</gene>